<sequence>MNSTASTRNVSMQTAEYTLRFLTPAFLGDAEQNARWRTPPIKHALREWWRVAYAADRGYDINVADMRREEGLLFGHAWLEGDLDERGKNVAARQSRVRLRLLPAPGTVPKTSEAVWGKGNKTGVEPLKANLDTSHARFGLIKRGNGLPDRNRLEAEEARVLALAYPDNEGEMIARTLRLMHRFATLGSRSRGGWGSVHIEGCEALTIKELRQYAQPLDSCLERDWAAALGNDDVGLMLWQSRTFFKTWDEAMAQSARWRREVRGSLKRQKDLREALGFAGGGRMPSPLRWKLLKTKAGLVLQAAAFPHSLPKDSGASMSIQDLRLAWRSVAAELDTKMNRAG</sequence>
<evidence type="ECO:0000256" key="1">
    <source>
        <dbReference type="ARBA" id="ARBA00023118"/>
    </source>
</evidence>
<feature type="domain" description="CRISPR type III-associated protein" evidence="2">
    <location>
        <begin position="18"/>
        <end position="197"/>
    </location>
</feature>
<evidence type="ECO:0000313" key="3">
    <source>
        <dbReference type="EMBL" id="SFF47668.1"/>
    </source>
</evidence>
<dbReference type="RefSeq" id="WP_143383645.1">
    <property type="nucleotide sequence ID" value="NZ_FOOC01000005.1"/>
</dbReference>
<gene>
    <name evidence="3" type="ORF">SAMN04488120_10568</name>
</gene>
<dbReference type="Pfam" id="PF03787">
    <property type="entry name" value="RAMPs"/>
    <property type="match status" value="1"/>
</dbReference>
<protein>
    <submittedName>
        <fullName evidence="3">CRISPR-associated protein Cmr1</fullName>
    </submittedName>
</protein>
<name>A0A1I2J0X1_9GAMM</name>
<dbReference type="OrthoDB" id="190500at2"/>
<proteinExistence type="predicted"/>
<dbReference type="Proteomes" id="UP000199771">
    <property type="component" value="Unassembled WGS sequence"/>
</dbReference>
<organism evidence="3 4">
    <name type="scientific">Fontimonas thermophila</name>
    <dbReference type="NCBI Taxonomy" id="1076937"/>
    <lineage>
        <taxon>Bacteria</taxon>
        <taxon>Pseudomonadati</taxon>
        <taxon>Pseudomonadota</taxon>
        <taxon>Gammaproteobacteria</taxon>
        <taxon>Nevskiales</taxon>
        <taxon>Nevskiaceae</taxon>
        <taxon>Fontimonas</taxon>
    </lineage>
</organism>
<dbReference type="EMBL" id="FOOC01000005">
    <property type="protein sequence ID" value="SFF47668.1"/>
    <property type="molecule type" value="Genomic_DNA"/>
</dbReference>
<evidence type="ECO:0000259" key="2">
    <source>
        <dbReference type="Pfam" id="PF03787"/>
    </source>
</evidence>
<keyword evidence="4" id="KW-1185">Reference proteome</keyword>
<dbReference type="STRING" id="1076937.SAMN04488120_10568"/>
<dbReference type="AlphaFoldDB" id="A0A1I2J0X1"/>
<reference evidence="3 4" key="1">
    <citation type="submission" date="2016-10" db="EMBL/GenBank/DDBJ databases">
        <authorList>
            <person name="de Groot N.N."/>
        </authorList>
    </citation>
    <scope>NUCLEOTIDE SEQUENCE [LARGE SCALE GENOMIC DNA]</scope>
    <source>
        <strain evidence="3 4">DSM 23609</strain>
    </source>
</reference>
<dbReference type="InterPro" id="IPR005537">
    <property type="entry name" value="RAMP_III_fam"/>
</dbReference>
<accession>A0A1I2J0X1</accession>
<dbReference type="GO" id="GO:0051607">
    <property type="term" value="P:defense response to virus"/>
    <property type="evidence" value="ECO:0007669"/>
    <property type="project" value="UniProtKB-KW"/>
</dbReference>
<evidence type="ECO:0000313" key="4">
    <source>
        <dbReference type="Proteomes" id="UP000199771"/>
    </source>
</evidence>
<keyword evidence="1" id="KW-0051">Antiviral defense</keyword>